<accession>A0AAW9PT06</accession>
<gene>
    <name evidence="3" type="ORF">V2H45_12570</name>
</gene>
<feature type="domain" description="CHAT" evidence="2">
    <location>
        <begin position="209"/>
        <end position="496"/>
    </location>
</feature>
<dbReference type="RefSeq" id="WP_330484019.1">
    <property type="nucleotide sequence ID" value="NZ_JAZBJZ010000046.1"/>
</dbReference>
<keyword evidence="4" id="KW-1185">Reference proteome</keyword>
<evidence type="ECO:0000313" key="4">
    <source>
        <dbReference type="Proteomes" id="UP001333818"/>
    </source>
</evidence>
<dbReference type="EMBL" id="JAZBJZ010000046">
    <property type="protein sequence ID" value="MEE3717590.1"/>
    <property type="molecule type" value="Genomic_DNA"/>
</dbReference>
<dbReference type="Proteomes" id="UP001333818">
    <property type="component" value="Unassembled WGS sequence"/>
</dbReference>
<evidence type="ECO:0000313" key="3">
    <source>
        <dbReference type="EMBL" id="MEE3717590.1"/>
    </source>
</evidence>
<feature type="signal peptide" evidence="1">
    <location>
        <begin position="1"/>
        <end position="39"/>
    </location>
</feature>
<name>A0AAW9PT06_9CYAN</name>
<comment type="caution">
    <text evidence="3">The sequence shown here is derived from an EMBL/GenBank/DDBJ whole genome shotgun (WGS) entry which is preliminary data.</text>
</comment>
<sequence length="498" mass="55042">MNRATQYQGSPWKLNWKFSWTFGLGLVSALAMNAPIALAQSTSSSSSSSSQQATPYFHDNIFSEPGDTVLCTRLIACVLSNYYNRVPAGIFMHQQAGKYFEKGQLDDAFYSLESSYSEDLKSYTNRNLNPIPMSLNVAQLELLRASKATDSATALVYPTIFPDRVELLVIPSSGKPIHRTVRVAESEIVPTIDKLREDLRDASSNDYLDPAQNLYKWIISPIDDDLQAAKIKTLIFVMDGPLRVIPIAALHDGKEFLVQKYALATVPTMGLANFKLRDRRKNNILAMGLTESVQGFSALPGVEVEVNNISKVLEGSSFLNQTFTLSNLQSQQEKQNYGIVHLATHGKFVSNTIDGAFIQFWNERLYINDIPQLKFSKSQLELLTLSACETAVGNNLGISGMAAQSGVKSVLASLWTVSDAGTMPLMLSFYSEYPTATSKAIAMQKAQISLIEGKVRIQDKKVIGIPNLSEIPVPKLGGDINLKHPYYWSSFILVGNWL</sequence>
<dbReference type="AlphaFoldDB" id="A0AAW9PT06"/>
<dbReference type="InterPro" id="IPR024983">
    <property type="entry name" value="CHAT_dom"/>
</dbReference>
<evidence type="ECO:0000259" key="2">
    <source>
        <dbReference type="Pfam" id="PF12770"/>
    </source>
</evidence>
<reference evidence="3" key="1">
    <citation type="submission" date="2024-01" db="EMBL/GenBank/DDBJ databases">
        <title>Bank of Algae and Cyanobacteria of the Azores (BACA) strain genomes.</title>
        <authorList>
            <person name="Luz R."/>
            <person name="Cordeiro R."/>
            <person name="Fonseca A."/>
            <person name="Goncalves V."/>
        </authorList>
    </citation>
    <scope>NUCLEOTIDE SEQUENCE</scope>
    <source>
        <strain evidence="3">BACA0141</strain>
    </source>
</reference>
<evidence type="ECO:0000256" key="1">
    <source>
        <dbReference type="SAM" id="SignalP"/>
    </source>
</evidence>
<dbReference type="Pfam" id="PF12770">
    <property type="entry name" value="CHAT"/>
    <property type="match status" value="1"/>
</dbReference>
<organism evidence="3 4">
    <name type="scientific">Tumidithrix elongata BACA0141</name>
    <dbReference type="NCBI Taxonomy" id="2716417"/>
    <lineage>
        <taxon>Bacteria</taxon>
        <taxon>Bacillati</taxon>
        <taxon>Cyanobacteriota</taxon>
        <taxon>Cyanophyceae</taxon>
        <taxon>Pseudanabaenales</taxon>
        <taxon>Pseudanabaenaceae</taxon>
        <taxon>Tumidithrix</taxon>
        <taxon>Tumidithrix elongata</taxon>
    </lineage>
</organism>
<keyword evidence="1" id="KW-0732">Signal</keyword>
<protein>
    <submittedName>
        <fullName evidence="3">CHAT domain-containing protein</fullName>
    </submittedName>
</protein>
<feature type="chain" id="PRO_5043667702" evidence="1">
    <location>
        <begin position="40"/>
        <end position="498"/>
    </location>
</feature>
<proteinExistence type="predicted"/>